<evidence type="ECO:0000313" key="4">
    <source>
        <dbReference type="Proteomes" id="UP000077266"/>
    </source>
</evidence>
<evidence type="ECO:0000256" key="1">
    <source>
        <dbReference type="SAM" id="MobiDB-lite"/>
    </source>
</evidence>
<dbReference type="PROSITE" id="PS50097">
    <property type="entry name" value="BTB"/>
    <property type="match status" value="1"/>
</dbReference>
<feature type="region of interest" description="Disordered" evidence="1">
    <location>
        <begin position="1"/>
        <end position="33"/>
    </location>
</feature>
<proteinExistence type="predicted"/>
<dbReference type="InParanoid" id="A0A165HT95"/>
<dbReference type="OrthoDB" id="2757422at2759"/>
<name>A0A165HT95_EXIGL</name>
<accession>A0A165HT95</accession>
<evidence type="ECO:0000259" key="2">
    <source>
        <dbReference type="PROSITE" id="PS50097"/>
    </source>
</evidence>
<organism evidence="3 4">
    <name type="scientific">Exidia glandulosa HHB12029</name>
    <dbReference type="NCBI Taxonomy" id="1314781"/>
    <lineage>
        <taxon>Eukaryota</taxon>
        <taxon>Fungi</taxon>
        <taxon>Dikarya</taxon>
        <taxon>Basidiomycota</taxon>
        <taxon>Agaricomycotina</taxon>
        <taxon>Agaricomycetes</taxon>
        <taxon>Auriculariales</taxon>
        <taxon>Exidiaceae</taxon>
        <taxon>Exidia</taxon>
    </lineage>
</organism>
<dbReference type="SMART" id="SM00225">
    <property type="entry name" value="BTB"/>
    <property type="match status" value="1"/>
</dbReference>
<dbReference type="Proteomes" id="UP000077266">
    <property type="component" value="Unassembled WGS sequence"/>
</dbReference>
<dbReference type="InterPro" id="IPR011333">
    <property type="entry name" value="SKP1/BTB/POZ_sf"/>
</dbReference>
<dbReference type="Gene3D" id="3.30.710.10">
    <property type="entry name" value="Potassium Channel Kv1.1, Chain A"/>
    <property type="match status" value="1"/>
</dbReference>
<reference evidence="3 4" key="1">
    <citation type="journal article" date="2016" name="Mol. Biol. Evol.">
        <title>Comparative Genomics of Early-Diverging Mushroom-Forming Fungi Provides Insights into the Origins of Lignocellulose Decay Capabilities.</title>
        <authorList>
            <person name="Nagy L.G."/>
            <person name="Riley R."/>
            <person name="Tritt A."/>
            <person name="Adam C."/>
            <person name="Daum C."/>
            <person name="Floudas D."/>
            <person name="Sun H."/>
            <person name="Yadav J.S."/>
            <person name="Pangilinan J."/>
            <person name="Larsson K.H."/>
            <person name="Matsuura K."/>
            <person name="Barry K."/>
            <person name="Labutti K."/>
            <person name="Kuo R."/>
            <person name="Ohm R.A."/>
            <person name="Bhattacharya S.S."/>
            <person name="Shirouzu T."/>
            <person name="Yoshinaga Y."/>
            <person name="Martin F.M."/>
            <person name="Grigoriev I.V."/>
            <person name="Hibbett D.S."/>
        </authorList>
    </citation>
    <scope>NUCLEOTIDE SEQUENCE [LARGE SCALE GENOMIC DNA]</scope>
    <source>
        <strain evidence="3 4">HHB12029</strain>
    </source>
</reference>
<feature type="domain" description="BTB" evidence="2">
    <location>
        <begin position="38"/>
        <end position="107"/>
    </location>
</feature>
<keyword evidence="4" id="KW-1185">Reference proteome</keyword>
<protein>
    <recommendedName>
        <fullName evidence="2">BTB domain-containing protein</fullName>
    </recommendedName>
</protein>
<gene>
    <name evidence="3" type="ORF">EXIGLDRAFT_768983</name>
</gene>
<evidence type="ECO:0000313" key="3">
    <source>
        <dbReference type="EMBL" id="KZV92433.1"/>
    </source>
</evidence>
<feature type="compositionally biased region" description="Polar residues" evidence="1">
    <location>
        <begin position="15"/>
        <end position="33"/>
    </location>
</feature>
<dbReference type="EMBL" id="KV426008">
    <property type="protein sequence ID" value="KZV92433.1"/>
    <property type="molecule type" value="Genomic_DNA"/>
</dbReference>
<dbReference type="InterPro" id="IPR000210">
    <property type="entry name" value="BTB/POZ_dom"/>
</dbReference>
<sequence length="307" mass="34790">MDDLERLNAPPPKSLHNTVQESSTAPDAQPTADNINFDDSIVCIRVGPKSFRVAKSRLARRSPVFSALFTLPQPDSAERAEVVLHNDPDDFEHFLWFVHADAIDLEDLEDAPQNTKLTRYLGIATIARMYDATAVERWALAKVADNLKGVTVFYPRILAKMLHFTIAVDGDDTHRSIVKQLRDDVHRALYRLAHISTVREEFNTDLADMVTVLDEAGDTDLLANVYYYLLVYRSDTWAKDETLRPIDRLRILCGSHALREAGILKGAGSDRETYVADRTMDVRLKRHRSDMGAAFDPAPWRLPWNCD</sequence>
<dbReference type="Pfam" id="PF00651">
    <property type="entry name" value="BTB"/>
    <property type="match status" value="1"/>
</dbReference>
<dbReference type="SUPFAM" id="SSF54695">
    <property type="entry name" value="POZ domain"/>
    <property type="match status" value="1"/>
</dbReference>
<dbReference type="AlphaFoldDB" id="A0A165HT95"/>